<accession>A0AAV5RIG5</accession>
<keyword evidence="1" id="KW-0812">Transmembrane</keyword>
<dbReference type="AlphaFoldDB" id="A0AAV5RIG5"/>
<organism evidence="2 3">
    <name type="scientific">Starmerella bacillaris</name>
    <name type="common">Yeast</name>
    <name type="synonym">Candida zemplinina</name>
    <dbReference type="NCBI Taxonomy" id="1247836"/>
    <lineage>
        <taxon>Eukaryota</taxon>
        <taxon>Fungi</taxon>
        <taxon>Dikarya</taxon>
        <taxon>Ascomycota</taxon>
        <taxon>Saccharomycotina</taxon>
        <taxon>Dipodascomycetes</taxon>
        <taxon>Dipodascales</taxon>
        <taxon>Trichomonascaceae</taxon>
        <taxon>Starmerella</taxon>
    </lineage>
</organism>
<reference evidence="2 3" key="1">
    <citation type="journal article" date="2023" name="Elife">
        <title>Identification of key yeast species and microbe-microbe interactions impacting larval growth of Drosophila in the wild.</title>
        <authorList>
            <person name="Mure A."/>
            <person name="Sugiura Y."/>
            <person name="Maeda R."/>
            <person name="Honda K."/>
            <person name="Sakurai N."/>
            <person name="Takahashi Y."/>
            <person name="Watada M."/>
            <person name="Katoh T."/>
            <person name="Gotoh A."/>
            <person name="Gotoh Y."/>
            <person name="Taniguchi I."/>
            <person name="Nakamura K."/>
            <person name="Hayashi T."/>
            <person name="Katayama T."/>
            <person name="Uemura T."/>
            <person name="Hattori Y."/>
        </authorList>
    </citation>
    <scope>NUCLEOTIDE SEQUENCE [LARGE SCALE GENOMIC DNA]</scope>
    <source>
        <strain evidence="2 3">SB-73</strain>
    </source>
</reference>
<feature type="transmembrane region" description="Helical" evidence="1">
    <location>
        <begin position="70"/>
        <end position="88"/>
    </location>
</feature>
<evidence type="ECO:0000313" key="3">
    <source>
        <dbReference type="Proteomes" id="UP001362899"/>
    </source>
</evidence>
<gene>
    <name evidence="2" type="ORF">DASB73_021880</name>
</gene>
<sequence>MYSLGNALTNPFWVVTFSLALSGWLITFIGSIFHNVYYGPLYPKFYWWGVVYELLITMAIIHAVLSDRIYMYQSSLVGLVSIAAIYTTTNANQFVWGESWSAGMAAGGYIILSIVNFCWIVFLGTTNDEPLHHYIRKGVYRRRNGMKQIQ</sequence>
<evidence type="ECO:0000256" key="1">
    <source>
        <dbReference type="SAM" id="Phobius"/>
    </source>
</evidence>
<evidence type="ECO:0000313" key="2">
    <source>
        <dbReference type="EMBL" id="GMM51230.1"/>
    </source>
</evidence>
<protein>
    <submittedName>
        <fullName evidence="2">Osmosensor</fullName>
    </submittedName>
</protein>
<proteinExistence type="predicted"/>
<feature type="transmembrane region" description="Helical" evidence="1">
    <location>
        <begin position="45"/>
        <end position="64"/>
    </location>
</feature>
<feature type="transmembrane region" description="Helical" evidence="1">
    <location>
        <begin position="12"/>
        <end position="33"/>
    </location>
</feature>
<keyword evidence="1" id="KW-0472">Membrane</keyword>
<keyword evidence="3" id="KW-1185">Reference proteome</keyword>
<keyword evidence="1" id="KW-1133">Transmembrane helix</keyword>
<comment type="caution">
    <text evidence="2">The sequence shown here is derived from an EMBL/GenBank/DDBJ whole genome shotgun (WGS) entry which is preliminary data.</text>
</comment>
<dbReference type="Proteomes" id="UP001362899">
    <property type="component" value="Unassembled WGS sequence"/>
</dbReference>
<name>A0AAV5RIG5_STABA</name>
<dbReference type="EMBL" id="BTGC01000003">
    <property type="protein sequence ID" value="GMM51230.1"/>
    <property type="molecule type" value="Genomic_DNA"/>
</dbReference>
<feature type="transmembrane region" description="Helical" evidence="1">
    <location>
        <begin position="100"/>
        <end position="122"/>
    </location>
</feature>